<reference evidence="1" key="1">
    <citation type="submission" date="2022-08" db="EMBL/GenBank/DDBJ databases">
        <title>Draft genome sequencing of Roseisolibacter agri AW1220.</title>
        <authorList>
            <person name="Tobiishi Y."/>
            <person name="Tonouchi A."/>
        </authorList>
    </citation>
    <scope>NUCLEOTIDE SEQUENCE</scope>
    <source>
        <strain evidence="1">AW1220</strain>
    </source>
</reference>
<accession>A0AA37VA38</accession>
<dbReference type="RefSeq" id="WP_284349489.1">
    <property type="nucleotide sequence ID" value="NZ_BRXS01000002.1"/>
</dbReference>
<dbReference type="Proteomes" id="UP001161325">
    <property type="component" value="Unassembled WGS sequence"/>
</dbReference>
<protein>
    <submittedName>
        <fullName evidence="1">Uncharacterized protein</fullName>
    </submittedName>
</protein>
<dbReference type="EMBL" id="BRXS01000002">
    <property type="protein sequence ID" value="GLC25048.1"/>
    <property type="molecule type" value="Genomic_DNA"/>
</dbReference>
<evidence type="ECO:0000313" key="1">
    <source>
        <dbReference type="EMBL" id="GLC25048.1"/>
    </source>
</evidence>
<proteinExistence type="predicted"/>
<dbReference type="AlphaFoldDB" id="A0AA37VA38"/>
<organism evidence="1 2">
    <name type="scientific">Roseisolibacter agri</name>
    <dbReference type="NCBI Taxonomy" id="2014610"/>
    <lineage>
        <taxon>Bacteria</taxon>
        <taxon>Pseudomonadati</taxon>
        <taxon>Gemmatimonadota</taxon>
        <taxon>Gemmatimonadia</taxon>
        <taxon>Gemmatimonadales</taxon>
        <taxon>Gemmatimonadaceae</taxon>
        <taxon>Roseisolibacter</taxon>
    </lineage>
</organism>
<comment type="caution">
    <text evidence="1">The sequence shown here is derived from an EMBL/GenBank/DDBJ whole genome shotgun (WGS) entry which is preliminary data.</text>
</comment>
<sequence length="59" mass="6785">METTLAREILEQVEECTDELRLARLRRVILAKYSECENRRRVLAVLAERAAALRQVAAS</sequence>
<name>A0AA37VA38_9BACT</name>
<keyword evidence="2" id="KW-1185">Reference proteome</keyword>
<gene>
    <name evidence="1" type="ORF">rosag_15610</name>
</gene>
<evidence type="ECO:0000313" key="2">
    <source>
        <dbReference type="Proteomes" id="UP001161325"/>
    </source>
</evidence>